<dbReference type="SUPFAM" id="SSF110857">
    <property type="entry name" value="Gamma-glutamyl cyclotransferase-like"/>
    <property type="match status" value="1"/>
</dbReference>
<reference evidence="2 3" key="1">
    <citation type="submission" date="2018-02" db="EMBL/GenBank/DDBJ databases">
        <title>Comparative genomes isolates from brazilian mangrove.</title>
        <authorList>
            <person name="Araujo J.E."/>
            <person name="Taketani R.G."/>
            <person name="Silva M.C.P."/>
            <person name="Loureco M.V."/>
            <person name="Andreote F.D."/>
        </authorList>
    </citation>
    <scope>NUCLEOTIDE SEQUENCE [LARGE SCALE GENOMIC DNA]</scope>
    <source>
        <strain evidence="2 3">Hex-1 MGV</strain>
    </source>
</reference>
<sequence>MSDEVVAFFAYGTLKRGEVREKHWPCRPIAVLRGSTPGSLWEVADYPGMKIEGETRVAGEIWLFPAKQEERILAVLDEVEGYPELYSREVVDCETLDGQPIAATVYLFNPPILPSHAQVPADEQGLVTWRGSGQRFS</sequence>
<dbReference type="EMBL" id="PUHY01000015">
    <property type="protein sequence ID" value="PQO29397.1"/>
    <property type="molecule type" value="Genomic_DNA"/>
</dbReference>
<evidence type="ECO:0000259" key="1">
    <source>
        <dbReference type="Pfam" id="PF06094"/>
    </source>
</evidence>
<name>A0A2S8FB71_9BACT</name>
<dbReference type="InterPro" id="IPR013024">
    <property type="entry name" value="GGCT-like"/>
</dbReference>
<dbReference type="GO" id="GO:0016740">
    <property type="term" value="F:transferase activity"/>
    <property type="evidence" value="ECO:0007669"/>
    <property type="project" value="UniProtKB-KW"/>
</dbReference>
<dbReference type="RefSeq" id="WP_105332592.1">
    <property type="nucleotide sequence ID" value="NZ_PUHY01000015.1"/>
</dbReference>
<dbReference type="InterPro" id="IPR009288">
    <property type="entry name" value="AIG2-like_dom"/>
</dbReference>
<dbReference type="Pfam" id="PF06094">
    <property type="entry name" value="GGACT"/>
    <property type="match status" value="1"/>
</dbReference>
<accession>A0A2S8FB71</accession>
<keyword evidence="2" id="KW-0808">Transferase</keyword>
<evidence type="ECO:0000313" key="3">
    <source>
        <dbReference type="Proteomes" id="UP000238322"/>
    </source>
</evidence>
<dbReference type="Proteomes" id="UP000238322">
    <property type="component" value="Unassembled WGS sequence"/>
</dbReference>
<dbReference type="CDD" id="cd06661">
    <property type="entry name" value="GGCT_like"/>
    <property type="match status" value="1"/>
</dbReference>
<dbReference type="AlphaFoldDB" id="A0A2S8FB71"/>
<feature type="domain" description="Gamma-glutamylcyclotransferase AIG2-like" evidence="1">
    <location>
        <begin position="8"/>
        <end position="114"/>
    </location>
</feature>
<proteinExistence type="predicted"/>
<protein>
    <submittedName>
        <fullName evidence="2">Gamma-glutamylcyclotransferase</fullName>
    </submittedName>
</protein>
<comment type="caution">
    <text evidence="2">The sequence shown here is derived from an EMBL/GenBank/DDBJ whole genome shotgun (WGS) entry which is preliminary data.</text>
</comment>
<gene>
    <name evidence="2" type="ORF">C5Y83_25330</name>
</gene>
<dbReference type="InterPro" id="IPR036568">
    <property type="entry name" value="GGCT-like_sf"/>
</dbReference>
<organism evidence="2 3">
    <name type="scientific">Blastopirellula marina</name>
    <dbReference type="NCBI Taxonomy" id="124"/>
    <lineage>
        <taxon>Bacteria</taxon>
        <taxon>Pseudomonadati</taxon>
        <taxon>Planctomycetota</taxon>
        <taxon>Planctomycetia</taxon>
        <taxon>Pirellulales</taxon>
        <taxon>Pirellulaceae</taxon>
        <taxon>Blastopirellula</taxon>
    </lineage>
</organism>
<dbReference type="Gene3D" id="3.10.490.10">
    <property type="entry name" value="Gamma-glutamyl cyclotransferase-like"/>
    <property type="match status" value="1"/>
</dbReference>
<evidence type="ECO:0000313" key="2">
    <source>
        <dbReference type="EMBL" id="PQO29397.1"/>
    </source>
</evidence>
<dbReference type="OrthoDB" id="8538589at2"/>